<dbReference type="InterPro" id="IPR045069">
    <property type="entry name" value="MATE_euk"/>
</dbReference>
<dbReference type="PANTHER" id="PTHR11206">
    <property type="entry name" value="MULTIDRUG RESISTANCE PROTEIN"/>
    <property type="match status" value="1"/>
</dbReference>
<evidence type="ECO:0000256" key="7">
    <source>
        <dbReference type="RuleBase" id="RU004914"/>
    </source>
</evidence>
<dbReference type="AlphaFoldDB" id="A0AAD5NW76"/>
<organism evidence="8 9">
    <name type="scientific">Acer negundo</name>
    <name type="common">Box elder</name>
    <dbReference type="NCBI Taxonomy" id="4023"/>
    <lineage>
        <taxon>Eukaryota</taxon>
        <taxon>Viridiplantae</taxon>
        <taxon>Streptophyta</taxon>
        <taxon>Embryophyta</taxon>
        <taxon>Tracheophyta</taxon>
        <taxon>Spermatophyta</taxon>
        <taxon>Magnoliopsida</taxon>
        <taxon>eudicotyledons</taxon>
        <taxon>Gunneridae</taxon>
        <taxon>Pentapetalae</taxon>
        <taxon>rosids</taxon>
        <taxon>malvids</taxon>
        <taxon>Sapindales</taxon>
        <taxon>Sapindaceae</taxon>
        <taxon>Hippocastanoideae</taxon>
        <taxon>Acereae</taxon>
        <taxon>Acer</taxon>
    </lineage>
</organism>
<evidence type="ECO:0000256" key="2">
    <source>
        <dbReference type="ARBA" id="ARBA00010199"/>
    </source>
</evidence>
<evidence type="ECO:0000313" key="8">
    <source>
        <dbReference type="EMBL" id="KAI9186691.1"/>
    </source>
</evidence>
<comment type="caution">
    <text evidence="8">The sequence shown here is derived from an EMBL/GenBank/DDBJ whole genome shotgun (WGS) entry which is preliminary data.</text>
</comment>
<dbReference type="GO" id="GO:0015297">
    <property type="term" value="F:antiporter activity"/>
    <property type="evidence" value="ECO:0007669"/>
    <property type="project" value="InterPro"/>
</dbReference>
<keyword evidence="6 7" id="KW-0472">Membrane</keyword>
<feature type="transmembrane region" description="Helical" evidence="7">
    <location>
        <begin position="179"/>
        <end position="199"/>
    </location>
</feature>
<evidence type="ECO:0000256" key="3">
    <source>
        <dbReference type="ARBA" id="ARBA00022448"/>
    </source>
</evidence>
<dbReference type="GO" id="GO:0042910">
    <property type="term" value="F:xenobiotic transmembrane transporter activity"/>
    <property type="evidence" value="ECO:0007669"/>
    <property type="project" value="InterPro"/>
</dbReference>
<dbReference type="NCBIfam" id="TIGR00797">
    <property type="entry name" value="matE"/>
    <property type="match status" value="1"/>
</dbReference>
<feature type="transmembrane region" description="Helical" evidence="7">
    <location>
        <begin position="431"/>
        <end position="452"/>
    </location>
</feature>
<feature type="transmembrane region" description="Helical" evidence="7">
    <location>
        <begin position="205"/>
        <end position="230"/>
    </location>
</feature>
<keyword evidence="4 7" id="KW-0812">Transmembrane</keyword>
<dbReference type="CDD" id="cd13132">
    <property type="entry name" value="MATE_eukaryotic"/>
    <property type="match status" value="1"/>
</dbReference>
<keyword evidence="3" id="KW-0813">Transport</keyword>
<reference evidence="8" key="2">
    <citation type="submission" date="2023-02" db="EMBL/GenBank/DDBJ databases">
        <authorList>
            <person name="Swenson N.G."/>
            <person name="Wegrzyn J.L."/>
            <person name="Mcevoy S.L."/>
        </authorList>
    </citation>
    <scope>NUCLEOTIDE SEQUENCE</scope>
    <source>
        <strain evidence="8">91603</strain>
        <tissue evidence="8">Leaf</tissue>
    </source>
</reference>
<dbReference type="EMBL" id="JAJSOW010000100">
    <property type="protein sequence ID" value="KAI9186691.1"/>
    <property type="molecule type" value="Genomic_DNA"/>
</dbReference>
<accession>A0AAD5NW76</accession>
<keyword evidence="9" id="KW-1185">Reference proteome</keyword>
<evidence type="ECO:0000256" key="4">
    <source>
        <dbReference type="ARBA" id="ARBA00022692"/>
    </source>
</evidence>
<feature type="transmembrane region" description="Helical" evidence="7">
    <location>
        <begin position="401"/>
        <end position="425"/>
    </location>
</feature>
<feature type="transmembrane region" description="Helical" evidence="7">
    <location>
        <begin position="149"/>
        <end position="167"/>
    </location>
</feature>
<evidence type="ECO:0000256" key="5">
    <source>
        <dbReference type="ARBA" id="ARBA00022989"/>
    </source>
</evidence>
<dbReference type="GO" id="GO:1990961">
    <property type="term" value="P:xenobiotic detoxification by transmembrane export across the plasma membrane"/>
    <property type="evidence" value="ECO:0007669"/>
    <property type="project" value="InterPro"/>
</dbReference>
<feature type="transmembrane region" description="Helical" evidence="7">
    <location>
        <begin position="372"/>
        <end position="394"/>
    </location>
</feature>
<comment type="similarity">
    <text evidence="2 7">Belongs to the multi antimicrobial extrusion (MATE) (TC 2.A.66.1) family.</text>
</comment>
<reference evidence="8" key="1">
    <citation type="journal article" date="2022" name="Plant J.">
        <title>Strategies of tolerance reflected in two North American maple genomes.</title>
        <authorList>
            <person name="McEvoy S.L."/>
            <person name="Sezen U.U."/>
            <person name="Trouern-Trend A."/>
            <person name="McMahon S.M."/>
            <person name="Schaberg P.G."/>
            <person name="Yang J."/>
            <person name="Wegrzyn J.L."/>
            <person name="Swenson N.G."/>
        </authorList>
    </citation>
    <scope>NUCLEOTIDE SEQUENCE</scope>
    <source>
        <strain evidence="8">91603</strain>
    </source>
</reference>
<sequence>MPSEMEDRLLGSEAKENGDLKWRIWRESKKLWRIALPAMLARVSQFGMFVVTQGFIGHIGEVDLAAYALIQIIAIRFANGILLGMSSATETLCGQAFGAKQYHMLGIYLQRSWIINIGTGIILLPVFVFAGPIFKLLGEKTEIANKSGYISLWFIPILFFFVFCLTIQKYLQAQLKNIIVGWLSAVAFLLHVLLSWIFVSKLDLGIPGAMGSMIISSWFIVFGEFVYLFGGWCPNTWTGFSTSAFVDLLPVLKLSISSGVMLCLELWYTAILVLLAGYMKNATVEISAFSICLNIIAWEFMLCFGFLAASSVRVANELGRGDAKAAKFSIKVAISTATFIGIFFMIICLVFIRQIAYLFTSDEEIAEAVTSLSLLLSLTVLINGFQAVLSGVAVGAGRQGVVAYINIACYYLIGVPVGVVLAYVADYKINGIWIGMLLGSVMQVLVLAYVTWKTNWDEQVNKASERLNKWLLIPSQEPTGTGTEESFHLIWKSMQMIL</sequence>
<evidence type="ECO:0000256" key="6">
    <source>
        <dbReference type="ARBA" id="ARBA00023136"/>
    </source>
</evidence>
<evidence type="ECO:0000256" key="1">
    <source>
        <dbReference type="ARBA" id="ARBA00004141"/>
    </source>
</evidence>
<feature type="transmembrane region" description="Helical" evidence="7">
    <location>
        <begin position="251"/>
        <end position="276"/>
    </location>
</feature>
<proteinExistence type="inferred from homology"/>
<evidence type="ECO:0000313" key="9">
    <source>
        <dbReference type="Proteomes" id="UP001064489"/>
    </source>
</evidence>
<name>A0AAD5NW76_ACENE</name>
<gene>
    <name evidence="8" type="ORF">LWI28_019880</name>
</gene>
<dbReference type="Pfam" id="PF01554">
    <property type="entry name" value="MatE"/>
    <property type="match status" value="2"/>
</dbReference>
<dbReference type="GO" id="GO:0016020">
    <property type="term" value="C:membrane"/>
    <property type="evidence" value="ECO:0007669"/>
    <property type="project" value="UniProtKB-SubCell"/>
</dbReference>
<dbReference type="Proteomes" id="UP001064489">
    <property type="component" value="Chromosome 3"/>
</dbReference>
<feature type="transmembrane region" description="Helical" evidence="7">
    <location>
        <begin position="330"/>
        <end position="352"/>
    </location>
</feature>
<comment type="subcellular location">
    <subcellularLocation>
        <location evidence="1">Membrane</location>
        <topology evidence="1">Multi-pass membrane protein</topology>
    </subcellularLocation>
</comment>
<feature type="transmembrane region" description="Helical" evidence="7">
    <location>
        <begin position="288"/>
        <end position="309"/>
    </location>
</feature>
<dbReference type="InterPro" id="IPR002528">
    <property type="entry name" value="MATE_fam"/>
</dbReference>
<protein>
    <recommendedName>
        <fullName evidence="7">Protein DETOXIFICATION</fullName>
    </recommendedName>
    <alternativeName>
        <fullName evidence="7">Multidrug and toxic compound extrusion protein</fullName>
    </alternativeName>
</protein>
<feature type="transmembrane region" description="Helical" evidence="7">
    <location>
        <begin position="113"/>
        <end position="137"/>
    </location>
</feature>
<keyword evidence="5 7" id="KW-1133">Transmembrane helix</keyword>